<proteinExistence type="predicted"/>
<reference evidence="3 4" key="1">
    <citation type="journal article" date="2019" name="Nat. Plants">
        <title>Stout camphor tree genome fills gaps in understanding of flowering plant genome evolution.</title>
        <authorList>
            <person name="Chaw S.M."/>
            <person name="Liu Y.C."/>
            <person name="Wu Y.W."/>
            <person name="Wang H.Y."/>
            <person name="Lin C.I."/>
            <person name="Wu C.S."/>
            <person name="Ke H.M."/>
            <person name="Chang L.Y."/>
            <person name="Hsu C.Y."/>
            <person name="Yang H.T."/>
            <person name="Sudianto E."/>
            <person name="Hsu M.H."/>
            <person name="Wu K.P."/>
            <person name="Wang L.N."/>
            <person name="Leebens-Mack J.H."/>
            <person name="Tsai I.J."/>
        </authorList>
    </citation>
    <scope>NUCLEOTIDE SEQUENCE [LARGE SCALE GENOMIC DNA]</scope>
    <source>
        <strain evidence="4">cv. Chaw 1501</strain>
        <tissue evidence="3">Young leaves</tissue>
    </source>
</reference>
<dbReference type="InterPro" id="IPR019159">
    <property type="entry name" value="CCDC93_CC"/>
</dbReference>
<organism evidence="3 4">
    <name type="scientific">Cinnamomum micranthum f. kanehirae</name>
    <dbReference type="NCBI Taxonomy" id="337451"/>
    <lineage>
        <taxon>Eukaryota</taxon>
        <taxon>Viridiplantae</taxon>
        <taxon>Streptophyta</taxon>
        <taxon>Embryophyta</taxon>
        <taxon>Tracheophyta</taxon>
        <taxon>Spermatophyta</taxon>
        <taxon>Magnoliopsida</taxon>
        <taxon>Magnoliidae</taxon>
        <taxon>Laurales</taxon>
        <taxon>Lauraceae</taxon>
        <taxon>Cinnamomum</taxon>
    </lineage>
</organism>
<protein>
    <submittedName>
        <fullName evidence="3">Coiled-coil domain-containing protein 93 isoform X1</fullName>
    </submittedName>
</protein>
<gene>
    <name evidence="3" type="ORF">CKAN_00151400</name>
</gene>
<feature type="domain" description="CCDC93 coiled-coil" evidence="2">
    <location>
        <begin position="126"/>
        <end position="241"/>
    </location>
</feature>
<dbReference type="Pfam" id="PF09762">
    <property type="entry name" value="CCDC93_CC"/>
    <property type="match status" value="1"/>
</dbReference>
<feature type="compositionally biased region" description="Acidic residues" evidence="1">
    <location>
        <begin position="80"/>
        <end position="99"/>
    </location>
</feature>
<dbReference type="EMBL" id="QPKB01000001">
    <property type="protein sequence ID" value="RWR73253.1"/>
    <property type="molecule type" value="Genomic_DNA"/>
</dbReference>
<evidence type="ECO:0000313" key="3">
    <source>
        <dbReference type="EMBL" id="RWR73253.1"/>
    </source>
</evidence>
<dbReference type="InterPro" id="IPR039116">
    <property type="entry name" value="CCDC93"/>
</dbReference>
<feature type="region of interest" description="Disordered" evidence="1">
    <location>
        <begin position="1"/>
        <end position="23"/>
    </location>
</feature>
<accession>A0A3S3PUU9</accession>
<feature type="compositionally biased region" description="Polar residues" evidence="1">
    <location>
        <begin position="1"/>
        <end position="19"/>
    </location>
</feature>
<sequence>MSATETQLGNSASADTYTPYQDRASFGKNTSYAYLGLGNSPSLDISPSQRLASDLKELENFKKVRPTASNRRRRHRVEEVVEEPDVSEGDVEEQPEMEEQPALGPQDRSLLTSFDTHITGYIWIQQEKLRQTRKYYATYNALMEIKELMLKEVSLLDSISSQFKDAMTSTSGRVKLIDSMERIVGGTKQKLEKVQFGLQSEKRKYDTLMETYAAKIAEQRRRSSLLMAFQEECARSEKLQSLIAM</sequence>
<evidence type="ECO:0000259" key="2">
    <source>
        <dbReference type="Pfam" id="PF09762"/>
    </source>
</evidence>
<comment type="caution">
    <text evidence="3">The sequence shown here is derived from an EMBL/GenBank/DDBJ whole genome shotgun (WGS) entry which is preliminary data.</text>
</comment>
<dbReference type="Proteomes" id="UP000283530">
    <property type="component" value="Unassembled WGS sequence"/>
</dbReference>
<dbReference type="STRING" id="337451.A0A3S3PUU9"/>
<dbReference type="AlphaFoldDB" id="A0A3S3PUU9"/>
<evidence type="ECO:0000313" key="4">
    <source>
        <dbReference type="Proteomes" id="UP000283530"/>
    </source>
</evidence>
<dbReference type="PANTHER" id="PTHR16441">
    <property type="entry name" value="FIDIPIDINE"/>
    <property type="match status" value="1"/>
</dbReference>
<feature type="region of interest" description="Disordered" evidence="1">
    <location>
        <begin position="57"/>
        <end position="104"/>
    </location>
</feature>
<dbReference type="GO" id="GO:0006893">
    <property type="term" value="P:Golgi to plasma membrane transport"/>
    <property type="evidence" value="ECO:0007669"/>
    <property type="project" value="TreeGrafter"/>
</dbReference>
<evidence type="ECO:0000256" key="1">
    <source>
        <dbReference type="SAM" id="MobiDB-lite"/>
    </source>
</evidence>
<name>A0A3S3PUU9_9MAGN</name>
<dbReference type="PANTHER" id="PTHR16441:SF0">
    <property type="entry name" value="COILED-COIL DOMAIN-CONTAINING PROTEIN 93"/>
    <property type="match status" value="1"/>
</dbReference>
<keyword evidence="4" id="KW-1185">Reference proteome</keyword>
<dbReference type="OrthoDB" id="16092at2759"/>